<dbReference type="PANTHER" id="PTHR43298:SF2">
    <property type="entry name" value="FMN_FAD EXPORTER YEEO-RELATED"/>
    <property type="match status" value="1"/>
</dbReference>
<dbReference type="RefSeq" id="WP_338535620.1">
    <property type="nucleotide sequence ID" value="NZ_AP028654.1"/>
</dbReference>
<evidence type="ECO:0000256" key="2">
    <source>
        <dbReference type="ARBA" id="ARBA00004651"/>
    </source>
</evidence>
<dbReference type="InterPro" id="IPR002528">
    <property type="entry name" value="MATE_fam"/>
</dbReference>
<evidence type="ECO:0000256" key="6">
    <source>
        <dbReference type="ARBA" id="ARBA00022449"/>
    </source>
</evidence>
<keyword evidence="10" id="KW-0406">Ion transport</keyword>
<dbReference type="GO" id="GO:0042910">
    <property type="term" value="F:xenobiotic transmembrane transporter activity"/>
    <property type="evidence" value="ECO:0007669"/>
    <property type="project" value="InterPro"/>
</dbReference>
<keyword evidence="8 13" id="KW-0812">Transmembrane</keyword>
<dbReference type="PIRSF" id="PIRSF006603">
    <property type="entry name" value="DinF"/>
    <property type="match status" value="1"/>
</dbReference>
<evidence type="ECO:0000256" key="1">
    <source>
        <dbReference type="ARBA" id="ARBA00003408"/>
    </source>
</evidence>
<keyword evidence="15" id="KW-1185">Reference proteome</keyword>
<evidence type="ECO:0000256" key="3">
    <source>
        <dbReference type="ARBA" id="ARBA00010199"/>
    </source>
</evidence>
<dbReference type="GO" id="GO:0015297">
    <property type="term" value="F:antiporter activity"/>
    <property type="evidence" value="ECO:0007669"/>
    <property type="project" value="UniProtKB-KW"/>
</dbReference>
<comment type="subcellular location">
    <subcellularLocation>
        <location evidence="2">Cell membrane</location>
        <topology evidence="2">Multi-pass membrane protein</topology>
    </subcellularLocation>
</comment>
<reference evidence="14 15" key="1">
    <citation type="submission" date="2023-08" db="EMBL/GenBank/DDBJ databases">
        <title>Helicovermis profunda gen. nov., sp. nov., a novel mesophilic, fermentative bacterium within the Bacillota from a deep-sea hydrothermal vent chimney.</title>
        <authorList>
            <person name="Miyazaki U."/>
            <person name="Mizutani D."/>
            <person name="Hashimoto Y."/>
            <person name="Tame A."/>
            <person name="Sawayama S."/>
            <person name="Miyazaki J."/>
            <person name="Takai K."/>
            <person name="Nakagawa S."/>
        </authorList>
    </citation>
    <scope>NUCLEOTIDE SEQUENCE [LARGE SCALE GENOMIC DNA]</scope>
    <source>
        <strain evidence="14 15">S502</strain>
    </source>
</reference>
<evidence type="ECO:0000256" key="4">
    <source>
        <dbReference type="ARBA" id="ARBA00020268"/>
    </source>
</evidence>
<evidence type="ECO:0000256" key="9">
    <source>
        <dbReference type="ARBA" id="ARBA00022989"/>
    </source>
</evidence>
<evidence type="ECO:0000256" key="11">
    <source>
        <dbReference type="ARBA" id="ARBA00023136"/>
    </source>
</evidence>
<evidence type="ECO:0000313" key="14">
    <source>
        <dbReference type="EMBL" id="BEP30017.1"/>
    </source>
</evidence>
<feature type="transmembrane region" description="Helical" evidence="13">
    <location>
        <begin position="38"/>
        <end position="60"/>
    </location>
</feature>
<comment type="similarity">
    <text evidence="3">Belongs to the multi antimicrobial extrusion (MATE) (TC 2.A.66.1) family.</text>
</comment>
<name>A0AAU9EGX6_9FIRM</name>
<protein>
    <recommendedName>
        <fullName evidence="4">Probable multidrug resistance protein NorM</fullName>
    </recommendedName>
    <alternativeName>
        <fullName evidence="12">Multidrug-efflux transporter</fullName>
    </alternativeName>
</protein>
<dbReference type="Pfam" id="PF01554">
    <property type="entry name" value="MatE"/>
    <property type="match status" value="2"/>
</dbReference>
<feature type="transmembrane region" description="Helical" evidence="13">
    <location>
        <begin position="234"/>
        <end position="261"/>
    </location>
</feature>
<organism evidence="14 15">
    <name type="scientific">Helicovermis profundi</name>
    <dbReference type="NCBI Taxonomy" id="3065157"/>
    <lineage>
        <taxon>Bacteria</taxon>
        <taxon>Bacillati</taxon>
        <taxon>Bacillota</taxon>
        <taxon>Clostridia</taxon>
        <taxon>Helicovermis</taxon>
    </lineage>
</organism>
<feature type="transmembrane region" description="Helical" evidence="13">
    <location>
        <begin position="94"/>
        <end position="114"/>
    </location>
</feature>
<keyword evidence="5" id="KW-0813">Transport</keyword>
<feature type="transmembrane region" description="Helical" evidence="13">
    <location>
        <begin position="12"/>
        <end position="32"/>
    </location>
</feature>
<feature type="transmembrane region" description="Helical" evidence="13">
    <location>
        <begin position="415"/>
        <end position="438"/>
    </location>
</feature>
<keyword evidence="7" id="KW-1003">Cell membrane</keyword>
<feature type="transmembrane region" description="Helical" evidence="13">
    <location>
        <begin position="193"/>
        <end position="214"/>
    </location>
</feature>
<accession>A0AAU9EGX6</accession>
<dbReference type="Proteomes" id="UP001321786">
    <property type="component" value="Chromosome"/>
</dbReference>
<dbReference type="NCBIfam" id="TIGR00797">
    <property type="entry name" value="matE"/>
    <property type="match status" value="1"/>
</dbReference>
<dbReference type="InterPro" id="IPR050222">
    <property type="entry name" value="MATE_MdtK"/>
</dbReference>
<evidence type="ECO:0000256" key="13">
    <source>
        <dbReference type="SAM" id="Phobius"/>
    </source>
</evidence>
<dbReference type="GO" id="GO:0005886">
    <property type="term" value="C:plasma membrane"/>
    <property type="evidence" value="ECO:0007669"/>
    <property type="project" value="UniProtKB-SubCell"/>
</dbReference>
<evidence type="ECO:0000256" key="7">
    <source>
        <dbReference type="ARBA" id="ARBA00022475"/>
    </source>
</evidence>
<feature type="transmembrane region" description="Helical" evidence="13">
    <location>
        <begin position="320"/>
        <end position="343"/>
    </location>
</feature>
<feature type="transmembrane region" description="Helical" evidence="13">
    <location>
        <begin position="281"/>
        <end position="299"/>
    </location>
</feature>
<dbReference type="AlphaFoldDB" id="A0AAU9EGX6"/>
<feature type="transmembrane region" description="Helical" evidence="13">
    <location>
        <begin position="134"/>
        <end position="156"/>
    </location>
</feature>
<dbReference type="KEGG" id="hprf:HLPR_23480"/>
<keyword evidence="11 13" id="KW-0472">Membrane</keyword>
<evidence type="ECO:0000256" key="8">
    <source>
        <dbReference type="ARBA" id="ARBA00022692"/>
    </source>
</evidence>
<dbReference type="InterPro" id="IPR048279">
    <property type="entry name" value="MdtK-like"/>
</dbReference>
<comment type="function">
    <text evidence="1">Multidrug efflux pump.</text>
</comment>
<feature type="transmembrane region" description="Helical" evidence="13">
    <location>
        <begin position="168"/>
        <end position="187"/>
    </location>
</feature>
<feature type="transmembrane region" description="Helical" evidence="13">
    <location>
        <begin position="384"/>
        <end position="403"/>
    </location>
</feature>
<feature type="transmembrane region" description="Helical" evidence="13">
    <location>
        <begin position="355"/>
        <end position="377"/>
    </location>
</feature>
<proteinExistence type="inferred from homology"/>
<dbReference type="EMBL" id="AP028654">
    <property type="protein sequence ID" value="BEP30017.1"/>
    <property type="molecule type" value="Genomic_DNA"/>
</dbReference>
<keyword evidence="9 13" id="KW-1133">Transmembrane helix</keyword>
<dbReference type="GO" id="GO:0006811">
    <property type="term" value="P:monoatomic ion transport"/>
    <property type="evidence" value="ECO:0007669"/>
    <property type="project" value="UniProtKB-KW"/>
</dbReference>
<dbReference type="PANTHER" id="PTHR43298">
    <property type="entry name" value="MULTIDRUG RESISTANCE PROTEIN NORM-RELATED"/>
    <property type="match status" value="1"/>
</dbReference>
<dbReference type="CDD" id="cd13140">
    <property type="entry name" value="MATE_like_1"/>
    <property type="match status" value="1"/>
</dbReference>
<gene>
    <name evidence="14" type="ORF">HLPR_23480</name>
</gene>
<evidence type="ECO:0000256" key="5">
    <source>
        <dbReference type="ARBA" id="ARBA00022448"/>
    </source>
</evidence>
<keyword evidence="6" id="KW-0050">Antiport</keyword>
<sequence>MKKINLTNGKVSTTILHLALPIMGTSFLQMAYNLVDMIWIGKLGSKSVAAVGTAGFYLWLSMSLIRLAQTGTEVNVSQSIGAKKYKNANMYSNMALRMSLVLAIIYALILLIFNKDLIGFFNINDTLVNTKARNYLMIISIGIVSSFINPIISSIYNGSGNSKTPFKINSIGLVLNIVLDPIFIFVFNLGVSGAAIATVISQVIVSIIMIRSLFIKKIPFGGFAFERKVSKEYFYKIFKIGFPVSLQSASFTVFAMFIAKVVASFGPSAIAAQKVGTQVEALSYMTATGFSVALSTFTGQNFGAKMYDRVRSGIKFSAKIMAGYGIVISLVLFLFAKYVFMIFINEEPTLSIGTIYLQIIAISQLFMCLEITLSGAFNGLGKTITPAVISIVFTGLRVPFAYILSRSNLLGIQGIWWTITMSSVIKGTLLVIFMIMMYKKINENYFFKGGRINAK</sequence>
<evidence type="ECO:0000256" key="10">
    <source>
        <dbReference type="ARBA" id="ARBA00023065"/>
    </source>
</evidence>
<evidence type="ECO:0000313" key="15">
    <source>
        <dbReference type="Proteomes" id="UP001321786"/>
    </source>
</evidence>
<evidence type="ECO:0000256" key="12">
    <source>
        <dbReference type="ARBA" id="ARBA00031636"/>
    </source>
</evidence>